<evidence type="ECO:0000313" key="1">
    <source>
        <dbReference type="EMBL" id="OOK65016.1"/>
    </source>
</evidence>
<dbReference type="Proteomes" id="UP000188532">
    <property type="component" value="Unassembled WGS sequence"/>
</dbReference>
<dbReference type="EMBL" id="MVBN01000010">
    <property type="protein sequence ID" value="OOK66086.1"/>
    <property type="molecule type" value="Genomic_DNA"/>
</dbReference>
<proteinExistence type="predicted"/>
<evidence type="ECO:0000313" key="3">
    <source>
        <dbReference type="Proteomes" id="UP000188532"/>
    </source>
</evidence>
<evidence type="ECO:0000313" key="4">
    <source>
        <dbReference type="Proteomes" id="UP000189229"/>
    </source>
</evidence>
<reference evidence="3 4" key="1">
    <citation type="submission" date="2017-02" db="EMBL/GenBank/DDBJ databases">
        <title>Complete genome sequences of Mycobacterium kansasii strains isolated from rhesus macaques.</title>
        <authorList>
            <person name="Panda A."/>
            <person name="Nagaraj S."/>
            <person name="Zhao X."/>
            <person name="Tettelin H."/>
            <person name="Detolla L.J."/>
        </authorList>
    </citation>
    <scope>NUCLEOTIDE SEQUENCE [LARGE SCALE GENOMIC DNA]</scope>
    <source>
        <strain evidence="2 3">11-3469</strain>
        <strain evidence="1 4">11-3813</strain>
    </source>
</reference>
<evidence type="ECO:0000313" key="2">
    <source>
        <dbReference type="EMBL" id="OOK66086.1"/>
    </source>
</evidence>
<accession>A0A1V3WI23</accession>
<comment type="caution">
    <text evidence="2">The sequence shown here is derived from an EMBL/GenBank/DDBJ whole genome shotgun (WGS) entry which is preliminary data.</text>
</comment>
<dbReference type="AlphaFoldDB" id="A0A1V3WI23"/>
<dbReference type="Proteomes" id="UP000189229">
    <property type="component" value="Unassembled WGS sequence"/>
</dbReference>
<sequence>MAVADDEPAAASAHATAARDRAWELEAGARDKNQVVLADIVCVCADDLQELIDLPSPAK</sequence>
<gene>
    <name evidence="2" type="ORF">BZL29_7487</name>
    <name evidence="1" type="ORF">BZL30_8831</name>
</gene>
<organism evidence="2 3">
    <name type="scientific">Mycobacterium kansasii</name>
    <dbReference type="NCBI Taxonomy" id="1768"/>
    <lineage>
        <taxon>Bacteria</taxon>
        <taxon>Bacillati</taxon>
        <taxon>Actinomycetota</taxon>
        <taxon>Actinomycetes</taxon>
        <taxon>Mycobacteriales</taxon>
        <taxon>Mycobacteriaceae</taxon>
        <taxon>Mycobacterium</taxon>
    </lineage>
</organism>
<dbReference type="EMBL" id="MVBM01000011">
    <property type="protein sequence ID" value="OOK65016.1"/>
    <property type="molecule type" value="Genomic_DNA"/>
</dbReference>
<name>A0A1V3WI23_MYCKA</name>
<protein>
    <submittedName>
        <fullName evidence="2">Uncharacterized protein</fullName>
    </submittedName>
</protein>